<evidence type="ECO:0000256" key="1">
    <source>
        <dbReference type="ARBA" id="ARBA00022670"/>
    </source>
</evidence>
<evidence type="ECO:0000256" key="2">
    <source>
        <dbReference type="ARBA" id="ARBA00022801"/>
    </source>
</evidence>
<dbReference type="InParanoid" id="F7PU56"/>
<sequence length="700" mass="75438">MNKIKQCIMLIITLLFIAGCDELITGDSVELNQQPKLTASHTQNTGSQGPTITGTRQMTIAVGEQLDLLTGVQAIDPEDGDITDRISVDNSNVNLTIPGHYLVTYMVSDSDGNLTTAYTLVEVEEHENTKPIIVGVSKIQVGLGETPDLLDGIRASDLEDGDLTDQITINDQNVDINQKGSYLISYTVTDTAGDSRTEYTIVEVVSDVSDHAPTITGINAITLTVTDTPRDPSVLETDLLYNISATDPEDGDLTKEIVVNYSMLDQTTPGTYLIHYQVEDGDGHKTTVPTLVTVVNSKETNLDSTIPPVITGVQDFMVTVGSDLPNLLEGVTAIDNSDGDLTSDIIINKNNLDLNTVGVYMITYEVTDSDGNLGKAVALVRVYDELTTTNQTSIVQTVETVYDGIVGVTNTQSGQIASTGSGVVYKQDGNDYYIVTNHHVVDGAESVEIVYKDLRYQVGELLGSDAKTDLAVIRITTTKDLPVLNMRDTSTLKLGETAIAIGSPLGFEYYGSVTTGVISGLDRYVAVDTDNDGQVDTESVLIQHDVAISPGNSGGALIDQNGNLIGINVLKIVEEKVSNMGFAIPIRTVKRVVSDIEMYGSVQRAYLGIMATDVSALIDDPNYSIPSDITSGVYIETVQTDTAAAKAQLQVGDIIVGLDQYEIDSMRKLKSVLEYYRPGDQALITYNRNGVEDSVYVLFK</sequence>
<dbReference type="Gene3D" id="2.60.40.10">
    <property type="entry name" value="Immunoglobulins"/>
    <property type="match status" value="4"/>
</dbReference>
<keyword evidence="2 4" id="KW-0378">Hydrolase</keyword>
<dbReference type="MEROPS" id="S01.B81"/>
<dbReference type="RefSeq" id="WP_008825365.1">
    <property type="nucleotide sequence ID" value="NZ_AFNU02000008.1"/>
</dbReference>
<dbReference type="eggNOG" id="COG0265">
    <property type="taxonomic scope" value="Bacteria"/>
</dbReference>
<evidence type="ECO:0000259" key="3">
    <source>
        <dbReference type="SMART" id="SM00228"/>
    </source>
</evidence>
<dbReference type="InterPro" id="IPR009003">
    <property type="entry name" value="Peptidase_S1_PA"/>
</dbReference>
<dbReference type="STRING" id="1033810.HLPCO_002249"/>
<protein>
    <submittedName>
        <fullName evidence="4">Serine protease Do protein</fullName>
        <ecNumber evidence="4">3.4.21.107</ecNumber>
    </submittedName>
</protein>
<keyword evidence="5" id="KW-1185">Reference proteome</keyword>
<dbReference type="EMBL" id="AFNU02000008">
    <property type="protein sequence ID" value="ERJ11766.1"/>
    <property type="molecule type" value="Genomic_DNA"/>
</dbReference>
<dbReference type="Proteomes" id="UP000005707">
    <property type="component" value="Unassembled WGS sequence"/>
</dbReference>
<dbReference type="OrthoDB" id="9758917at2"/>
<dbReference type="GO" id="GO:0004252">
    <property type="term" value="F:serine-type endopeptidase activity"/>
    <property type="evidence" value="ECO:0007669"/>
    <property type="project" value="InterPro"/>
</dbReference>
<dbReference type="Pfam" id="PF13365">
    <property type="entry name" value="Trypsin_2"/>
    <property type="match status" value="1"/>
</dbReference>
<dbReference type="EC" id="3.4.21.107" evidence="4"/>
<dbReference type="PANTHER" id="PTHR43343:SF3">
    <property type="entry name" value="PROTEASE DO-LIKE 8, CHLOROPLASTIC"/>
    <property type="match status" value="1"/>
</dbReference>
<gene>
    <name evidence="4" type="ORF">HLPCO_002249</name>
</gene>
<dbReference type="PROSITE" id="PS51257">
    <property type="entry name" value="PROKAR_LIPOPROTEIN"/>
    <property type="match status" value="1"/>
</dbReference>
<evidence type="ECO:0000313" key="4">
    <source>
        <dbReference type="EMBL" id="ERJ11766.1"/>
    </source>
</evidence>
<feature type="domain" description="PDZ" evidence="3">
    <location>
        <begin position="605"/>
        <end position="690"/>
    </location>
</feature>
<dbReference type="InterPro" id="IPR051201">
    <property type="entry name" value="Chloro_Bact_Ser_Proteases"/>
</dbReference>
<dbReference type="GO" id="GO:0006508">
    <property type="term" value="P:proteolysis"/>
    <property type="evidence" value="ECO:0007669"/>
    <property type="project" value="UniProtKB-KW"/>
</dbReference>
<dbReference type="InterPro" id="IPR036034">
    <property type="entry name" value="PDZ_sf"/>
</dbReference>
<proteinExistence type="predicted"/>
<dbReference type="PRINTS" id="PR00834">
    <property type="entry name" value="PROTEASES2C"/>
</dbReference>
<reference evidence="4 5" key="1">
    <citation type="journal article" date="2011" name="J. Bacteriol.">
        <title>Genome sequence of Haloplasma contractile, an unusual contractile bacterium from a deep-sea anoxic brine lake.</title>
        <authorList>
            <person name="Antunes A."/>
            <person name="Alam I."/>
            <person name="El Dorry H."/>
            <person name="Siam R."/>
            <person name="Robertson A."/>
            <person name="Bajic V.B."/>
            <person name="Stingl U."/>
        </authorList>
    </citation>
    <scope>NUCLEOTIDE SEQUENCE [LARGE SCALE GENOMIC DNA]</scope>
    <source>
        <strain evidence="4 5">SSD-17B</strain>
    </source>
</reference>
<dbReference type="InterPro" id="IPR001940">
    <property type="entry name" value="Peptidase_S1C"/>
</dbReference>
<dbReference type="InterPro" id="IPR032179">
    <property type="entry name" value="Cry22Aa_Ig-like"/>
</dbReference>
<name>F7PU56_9MOLU</name>
<evidence type="ECO:0000313" key="5">
    <source>
        <dbReference type="Proteomes" id="UP000005707"/>
    </source>
</evidence>
<dbReference type="Gene3D" id="2.40.10.120">
    <property type="match status" value="1"/>
</dbReference>
<dbReference type="AlphaFoldDB" id="F7PU56"/>
<dbReference type="SUPFAM" id="SSF50156">
    <property type="entry name" value="PDZ domain-like"/>
    <property type="match status" value="1"/>
</dbReference>
<keyword evidence="1 4" id="KW-0645">Protease</keyword>
<dbReference type="PANTHER" id="PTHR43343">
    <property type="entry name" value="PEPTIDASE S12"/>
    <property type="match status" value="1"/>
</dbReference>
<dbReference type="InterPro" id="IPR001478">
    <property type="entry name" value="PDZ"/>
</dbReference>
<dbReference type="Pfam" id="PF13180">
    <property type="entry name" value="PDZ_2"/>
    <property type="match status" value="1"/>
</dbReference>
<dbReference type="InterPro" id="IPR013783">
    <property type="entry name" value="Ig-like_fold"/>
</dbReference>
<dbReference type="Gene3D" id="2.30.42.10">
    <property type="match status" value="1"/>
</dbReference>
<organism evidence="4 5">
    <name type="scientific">Haloplasma contractile SSD-17B</name>
    <dbReference type="NCBI Taxonomy" id="1033810"/>
    <lineage>
        <taxon>Bacteria</taxon>
        <taxon>Bacillati</taxon>
        <taxon>Mycoplasmatota</taxon>
        <taxon>Mollicutes</taxon>
        <taxon>Haloplasmatales</taxon>
        <taxon>Haloplasmataceae</taxon>
        <taxon>Haloplasma</taxon>
    </lineage>
</organism>
<dbReference type="SUPFAM" id="SSF50494">
    <property type="entry name" value="Trypsin-like serine proteases"/>
    <property type="match status" value="1"/>
</dbReference>
<comment type="caution">
    <text evidence="4">The sequence shown here is derived from an EMBL/GenBank/DDBJ whole genome shotgun (WGS) entry which is preliminary data.</text>
</comment>
<accession>F7PU56</accession>
<reference evidence="4 5" key="2">
    <citation type="journal article" date="2013" name="PLoS ONE">
        <title>INDIGO - INtegrated Data Warehouse of MIcrobial GenOmes with Examples from the Red Sea Extremophiles.</title>
        <authorList>
            <person name="Alam I."/>
            <person name="Antunes A."/>
            <person name="Kamau A.A."/>
            <person name="Ba Alawi W."/>
            <person name="Kalkatawi M."/>
            <person name="Stingl U."/>
            <person name="Bajic V.B."/>
        </authorList>
    </citation>
    <scope>NUCLEOTIDE SEQUENCE [LARGE SCALE GENOMIC DNA]</scope>
    <source>
        <strain evidence="4 5">SSD-17B</strain>
    </source>
</reference>
<dbReference type="SMART" id="SM00228">
    <property type="entry name" value="PDZ"/>
    <property type="match status" value="1"/>
</dbReference>
<dbReference type="Pfam" id="PF16403">
    <property type="entry name" value="Bact_surface_Ig-like"/>
    <property type="match status" value="4"/>
</dbReference>